<feature type="compositionally biased region" description="Polar residues" evidence="1">
    <location>
        <begin position="688"/>
        <end position="697"/>
    </location>
</feature>
<comment type="caution">
    <text evidence="2">The sequence shown here is derived from an EMBL/GenBank/DDBJ whole genome shotgun (WGS) entry which is preliminary data.</text>
</comment>
<dbReference type="AlphaFoldDB" id="A0A8S2F2S4"/>
<feature type="compositionally biased region" description="Polar residues" evidence="1">
    <location>
        <begin position="711"/>
        <end position="720"/>
    </location>
</feature>
<dbReference type="Proteomes" id="UP000677228">
    <property type="component" value="Unassembled WGS sequence"/>
</dbReference>
<evidence type="ECO:0008006" key="5">
    <source>
        <dbReference type="Google" id="ProtNLM"/>
    </source>
</evidence>
<feature type="compositionally biased region" description="Polar residues" evidence="1">
    <location>
        <begin position="629"/>
        <end position="639"/>
    </location>
</feature>
<feature type="region of interest" description="Disordered" evidence="1">
    <location>
        <begin position="629"/>
        <end position="746"/>
    </location>
</feature>
<feature type="compositionally biased region" description="Polar residues" evidence="1">
    <location>
        <begin position="653"/>
        <end position="662"/>
    </location>
</feature>
<accession>A0A8S2F2S4</accession>
<sequence length="786" mass="89057">KVPLDVLFSFEFSPVPFSLCDNQYMDLMNQQKKSSVVDYLRQLYPSAFSSIDPTTANSKIFGMIIDGGSLLQTKPSSTNCTVYNYAKQLLKNVIIKQFNRYTRIDIVFDSPDSKNVKSFTQRHGNDENNIQNRYDLKMDDILETNHNHFIHNNRAVLAKCVRECWSQLELMKLLPQDKTLIVAGPDEDTIKLQQELLSPQIEEQLNSDHFEADTRMFLHLYDISVDDENMNGGRFCGIIIQATDTDVLLLSIAHSPTIPNVDIFLKSFNTYTKTITFINVKLIANKLKQQQIEPNILLVLHAISAVTQRRLLKILQRRHFFMHILQLQKKPLLAAEQLLLSCYLKNGIRCRRSSSCAPKTTATEERSTLNQLRKTTAIKGIKQTKQQIAGDLPPTSDAFNLHCFRAWKQVYTWKQAFETFINQLPLEDFGYENVDGRTRIKWITGAQQPSDPSLSTCACTSGCKKRCKCGSNGVKCTIFCKCVLEICQNRLPHDITQSNLILGMDDEDDDDFNSLIKNDDEADDSMQEEEEEFIQNMYKNEGERDDDDNYVGDPYSTQLQQTTANYSIQVPGQFSSLSSDHDYYALPRSLSLSNINDSFTTTLYCSSTTNLMPPPLCVTGSNTSFTNLSDINIENTPSRSSKKPVTASRRKSTSIICRSTQKAAGIGQTGQRSSVTKRKMVKARNDENSSPISTPTQIIPVKRLYIRKKTSNSTQNAGSSDIDKSSPTRNSTKRERKSSKTIVSTQSTVKISNKTFSQKLPVKRKNYKHCDVLADLGNNSEEQVHW</sequence>
<evidence type="ECO:0000313" key="3">
    <source>
        <dbReference type="EMBL" id="CAF4188615.1"/>
    </source>
</evidence>
<evidence type="ECO:0000256" key="1">
    <source>
        <dbReference type="SAM" id="MobiDB-lite"/>
    </source>
</evidence>
<dbReference type="EMBL" id="CAJOBA010046378">
    <property type="protein sequence ID" value="CAF4188615.1"/>
    <property type="molecule type" value="Genomic_DNA"/>
</dbReference>
<feature type="non-terminal residue" evidence="2">
    <location>
        <position position="1"/>
    </location>
</feature>
<proteinExistence type="predicted"/>
<organism evidence="2 4">
    <name type="scientific">Didymodactylos carnosus</name>
    <dbReference type="NCBI Taxonomy" id="1234261"/>
    <lineage>
        <taxon>Eukaryota</taxon>
        <taxon>Metazoa</taxon>
        <taxon>Spiralia</taxon>
        <taxon>Gnathifera</taxon>
        <taxon>Rotifera</taxon>
        <taxon>Eurotatoria</taxon>
        <taxon>Bdelloidea</taxon>
        <taxon>Philodinida</taxon>
        <taxon>Philodinidae</taxon>
        <taxon>Didymodactylos</taxon>
    </lineage>
</organism>
<reference evidence="2" key="1">
    <citation type="submission" date="2021-02" db="EMBL/GenBank/DDBJ databases">
        <authorList>
            <person name="Nowell W R."/>
        </authorList>
    </citation>
    <scope>NUCLEOTIDE SEQUENCE</scope>
</reference>
<dbReference type="EMBL" id="CAJNOK010024683">
    <property type="protein sequence ID" value="CAF1380086.1"/>
    <property type="molecule type" value="Genomic_DNA"/>
</dbReference>
<name>A0A8S2F2S4_9BILA</name>
<protein>
    <recommendedName>
        <fullName evidence="5">Tesmin/TSO1-like CXC domain-containing protein</fullName>
    </recommendedName>
</protein>
<gene>
    <name evidence="2" type="ORF">OVA965_LOCUS32066</name>
    <name evidence="3" type="ORF">TMI583_LOCUS32920</name>
</gene>
<evidence type="ECO:0000313" key="2">
    <source>
        <dbReference type="EMBL" id="CAF1380086.1"/>
    </source>
</evidence>
<dbReference type="Proteomes" id="UP000682733">
    <property type="component" value="Unassembled WGS sequence"/>
</dbReference>
<evidence type="ECO:0000313" key="4">
    <source>
        <dbReference type="Proteomes" id="UP000677228"/>
    </source>
</evidence>